<dbReference type="KEGG" id="atl:Athai_46710"/>
<reference evidence="3 4" key="1">
    <citation type="submission" date="2020-08" db="EMBL/GenBank/DDBJ databases">
        <title>Whole genome shotgun sequence of Actinocatenispora thailandica NBRC 105041.</title>
        <authorList>
            <person name="Komaki H."/>
            <person name="Tamura T."/>
        </authorList>
    </citation>
    <scope>NUCLEOTIDE SEQUENCE [LARGE SCALE GENOMIC DNA]</scope>
    <source>
        <strain evidence="3 4">NBRC 105041</strain>
    </source>
</reference>
<dbReference type="GO" id="GO:0009294">
    <property type="term" value="P:DNA-mediated transformation"/>
    <property type="evidence" value="ECO:0007669"/>
    <property type="project" value="InterPro"/>
</dbReference>
<dbReference type="InterPro" id="IPR003488">
    <property type="entry name" value="DprA"/>
</dbReference>
<dbReference type="PANTHER" id="PTHR43022">
    <property type="entry name" value="PROTEIN SMF"/>
    <property type="match status" value="1"/>
</dbReference>
<proteinExistence type="inferred from homology"/>
<dbReference type="AlphaFoldDB" id="A0A7R7DST6"/>
<dbReference type="Proteomes" id="UP000611640">
    <property type="component" value="Chromosome"/>
</dbReference>
<evidence type="ECO:0000313" key="3">
    <source>
        <dbReference type="EMBL" id="BCJ37168.1"/>
    </source>
</evidence>
<dbReference type="PANTHER" id="PTHR43022:SF1">
    <property type="entry name" value="PROTEIN SMF"/>
    <property type="match status" value="1"/>
</dbReference>
<protein>
    <recommendedName>
        <fullName evidence="2">Smf/DprA SLOG domain-containing protein</fullName>
    </recommendedName>
</protein>
<evidence type="ECO:0000256" key="1">
    <source>
        <dbReference type="ARBA" id="ARBA00006525"/>
    </source>
</evidence>
<dbReference type="RefSeq" id="WP_344318606.1">
    <property type="nucleotide sequence ID" value="NZ_BAAAKF010000002.1"/>
</dbReference>
<comment type="similarity">
    <text evidence="1">Belongs to the DprA/Smf family.</text>
</comment>
<organism evidence="3 4">
    <name type="scientific">Actinocatenispora thailandica</name>
    <dbReference type="NCBI Taxonomy" id="227318"/>
    <lineage>
        <taxon>Bacteria</taxon>
        <taxon>Bacillati</taxon>
        <taxon>Actinomycetota</taxon>
        <taxon>Actinomycetes</taxon>
        <taxon>Micromonosporales</taxon>
        <taxon>Micromonosporaceae</taxon>
        <taxon>Actinocatenispora</taxon>
    </lineage>
</organism>
<dbReference type="SUPFAM" id="SSF102405">
    <property type="entry name" value="MCP/YpsA-like"/>
    <property type="match status" value="1"/>
</dbReference>
<accession>A0A7R7DST6</accession>
<keyword evidence="4" id="KW-1185">Reference proteome</keyword>
<dbReference type="Gene3D" id="3.40.50.450">
    <property type="match status" value="1"/>
</dbReference>
<evidence type="ECO:0000313" key="4">
    <source>
        <dbReference type="Proteomes" id="UP000611640"/>
    </source>
</evidence>
<feature type="domain" description="Smf/DprA SLOG" evidence="2">
    <location>
        <begin position="76"/>
        <end position="253"/>
    </location>
</feature>
<dbReference type="EMBL" id="AP023355">
    <property type="protein sequence ID" value="BCJ37168.1"/>
    <property type="molecule type" value="Genomic_DNA"/>
</dbReference>
<name>A0A7R7DST6_9ACTN</name>
<dbReference type="Pfam" id="PF02481">
    <property type="entry name" value="DNA_processg_A"/>
    <property type="match status" value="1"/>
</dbReference>
<dbReference type="InterPro" id="IPR057666">
    <property type="entry name" value="DrpA_SLOG"/>
</dbReference>
<evidence type="ECO:0000259" key="2">
    <source>
        <dbReference type="Pfam" id="PF02481"/>
    </source>
</evidence>
<sequence length="303" mass="32600">MRNQAEQRAALVAMLRQPGARWSEITDEVLDSGDAIEVLRCRLGEGGLFPVADAGAMLDDAAQLIAQWSTDGICFRTFLDDDYPAQLRDIREMPPVLFSRGTDAPDERAIAVVGTRRASERGIRIAEAVATDLAHREVTVVSGLAAGIDTAAHTAALRAGGRTVAVIGTGIQRYYPAQNRELQDEIAAKGLVLSQFWPDAAPTRQSFPMRNAVMSGYSAATVVVEAPWRSGARIQARLALQHGRPVVMPKELLEHDWAQEFATRPGVRVVGDLAELLDVVEELIAMMSGALVPLTGIPGLADA</sequence>
<gene>
    <name evidence="3" type="ORF">Athai_46710</name>
</gene>